<comment type="subcellular location">
    <subcellularLocation>
        <location evidence="1">Cytoplasm</location>
    </subcellularLocation>
</comment>
<dbReference type="PROSITE" id="PS51644">
    <property type="entry name" value="HTH_OST"/>
    <property type="match status" value="1"/>
</dbReference>
<dbReference type="Gene3D" id="2.30.30.140">
    <property type="match status" value="1"/>
</dbReference>
<dbReference type="Gene3D" id="3.30.420.610">
    <property type="entry name" value="LOTUS domain-like"/>
    <property type="match status" value="1"/>
</dbReference>
<keyword evidence="2" id="KW-0963">Cytoplasm</keyword>
<accession>A0ABR1BE99</accession>
<dbReference type="SUPFAM" id="SSF63748">
    <property type="entry name" value="Tudor/PWWP/MBT"/>
    <property type="match status" value="1"/>
</dbReference>
<dbReference type="PROSITE" id="PS50304">
    <property type="entry name" value="TUDOR"/>
    <property type="match status" value="1"/>
</dbReference>
<evidence type="ECO:0000256" key="3">
    <source>
        <dbReference type="ARBA" id="ARBA00022737"/>
    </source>
</evidence>
<evidence type="ECO:0000256" key="2">
    <source>
        <dbReference type="ARBA" id="ARBA00022490"/>
    </source>
</evidence>
<dbReference type="Pfam" id="PF12872">
    <property type="entry name" value="OST-HTH"/>
    <property type="match status" value="1"/>
</dbReference>
<sequence length="657" mass="75052">MSSVNNNIKKKLKCLIAQHPEGLWCCEVPKLYCEQYKSDLNYKEFGYTNLIQMLSELNDIFRCVRPGSDDWLLFDASLPPSTIELKYTHMRIAESDTKIMYVYPRGVVKLDDKLIYIDLKDLQLQNTCIEVCAAEVWSPSKFYIHLKKFNHHLNSFMNDLQKFYNVHYDLFKMNEWAIKPKQICVAYYSTDSSTPEEWHRAEILKILNEKSVTVFLVDFGTVTTLKTSHLRFLHRTFQFFPVQGLLAKLANVSPVQPNSKWPASASARLLELLRRPHINAEIVDVDCSKEPTLSVILYSATQEGRTNINAQLIEENLAQEIKEEKKINSIELTELGKCGKFDQNEGISDCAQETLKLKNYPKDESVTLTETDFTCDEMNKEAERVKNQSASLNNTITHSTDLIPAKQDNVNARNKDQQSRIHVIGEYETSGKELEAQVSGIGNSSTVNFTKQTILLQIINYTALELLVSNLTLLDLAMIDPILAMTCSVDLARNHILNILKNFLVTYWANQTVVMELKVSIAVFFLIVAPKHLIDAQFIYIHGAAFKLAIGIGIPIDVNLAGGGLSWFNNVQVIYELPDNVTYFEPYKIMQKRSVKNTFNRLTVYQALEKYINRPQKDPHVGLVEYKKAHQHGLLNKTDCDIIYQDCTISENSIFAD</sequence>
<comment type="caution">
    <text evidence="7">The sequence shown here is derived from an EMBL/GenBank/DDBJ whole genome shotgun (WGS) entry which is preliminary data.</text>
</comment>
<dbReference type="SMART" id="SM00333">
    <property type="entry name" value="TUDOR"/>
    <property type="match status" value="1"/>
</dbReference>
<keyword evidence="4" id="KW-0744">Spermatogenesis</keyword>
<dbReference type="PANTHER" id="PTHR22948">
    <property type="entry name" value="TUDOR DOMAIN CONTAINING PROTEIN"/>
    <property type="match status" value="1"/>
</dbReference>
<dbReference type="PANTHER" id="PTHR22948:SF29">
    <property type="entry name" value="FI02030P-RELATED"/>
    <property type="match status" value="1"/>
</dbReference>
<proteinExistence type="predicted"/>
<feature type="domain" description="HTH OST-type" evidence="6">
    <location>
        <begin position="4"/>
        <end position="77"/>
    </location>
</feature>
<keyword evidence="8" id="KW-1185">Reference proteome</keyword>
<name>A0ABR1BE99_POLSC</name>
<evidence type="ECO:0000259" key="6">
    <source>
        <dbReference type="PROSITE" id="PS51644"/>
    </source>
</evidence>
<evidence type="ECO:0000256" key="1">
    <source>
        <dbReference type="ARBA" id="ARBA00004496"/>
    </source>
</evidence>
<evidence type="ECO:0000313" key="8">
    <source>
        <dbReference type="Proteomes" id="UP001359485"/>
    </source>
</evidence>
<feature type="domain" description="Tudor" evidence="5">
    <location>
        <begin position="177"/>
        <end position="240"/>
    </location>
</feature>
<dbReference type="Pfam" id="PF00567">
    <property type="entry name" value="TUDOR"/>
    <property type="match status" value="1"/>
</dbReference>
<evidence type="ECO:0008006" key="9">
    <source>
        <dbReference type="Google" id="ProtNLM"/>
    </source>
</evidence>
<evidence type="ECO:0000256" key="4">
    <source>
        <dbReference type="ARBA" id="ARBA00022871"/>
    </source>
</evidence>
<protein>
    <recommendedName>
        <fullName evidence="9">Tudor domain-containing protein</fullName>
    </recommendedName>
</protein>
<organism evidence="7 8">
    <name type="scientific">Polyplax serrata</name>
    <name type="common">Common mouse louse</name>
    <dbReference type="NCBI Taxonomy" id="468196"/>
    <lineage>
        <taxon>Eukaryota</taxon>
        <taxon>Metazoa</taxon>
        <taxon>Ecdysozoa</taxon>
        <taxon>Arthropoda</taxon>
        <taxon>Hexapoda</taxon>
        <taxon>Insecta</taxon>
        <taxon>Pterygota</taxon>
        <taxon>Neoptera</taxon>
        <taxon>Paraneoptera</taxon>
        <taxon>Psocodea</taxon>
        <taxon>Troctomorpha</taxon>
        <taxon>Phthiraptera</taxon>
        <taxon>Anoplura</taxon>
        <taxon>Polyplacidae</taxon>
        <taxon>Polyplax</taxon>
    </lineage>
</organism>
<dbReference type="InterPro" id="IPR002999">
    <property type="entry name" value="Tudor"/>
</dbReference>
<dbReference type="InterPro" id="IPR041966">
    <property type="entry name" value="LOTUS-like"/>
</dbReference>
<keyword evidence="4" id="KW-0221">Differentiation</keyword>
<dbReference type="InterPro" id="IPR035437">
    <property type="entry name" value="SNase_OB-fold_sf"/>
</dbReference>
<dbReference type="InterPro" id="IPR025605">
    <property type="entry name" value="OST-HTH/LOTUS_dom"/>
</dbReference>
<evidence type="ECO:0000313" key="7">
    <source>
        <dbReference type="EMBL" id="KAK6641760.1"/>
    </source>
</evidence>
<dbReference type="Gene3D" id="2.40.50.90">
    <property type="match status" value="1"/>
</dbReference>
<reference evidence="7 8" key="1">
    <citation type="submission" date="2023-09" db="EMBL/GenBank/DDBJ databases">
        <title>Genomes of two closely related lineages of the louse Polyplax serrata with different host specificities.</title>
        <authorList>
            <person name="Martinu J."/>
            <person name="Tarabai H."/>
            <person name="Stefka J."/>
            <person name="Hypsa V."/>
        </authorList>
    </citation>
    <scope>NUCLEOTIDE SEQUENCE [LARGE SCALE GENOMIC DNA]</scope>
    <source>
        <strain evidence="7">98ZLc_SE</strain>
    </source>
</reference>
<keyword evidence="3" id="KW-0677">Repeat</keyword>
<dbReference type="Proteomes" id="UP001359485">
    <property type="component" value="Unassembled WGS sequence"/>
</dbReference>
<gene>
    <name evidence="7" type="ORF">RUM44_013475</name>
</gene>
<evidence type="ECO:0000259" key="5">
    <source>
        <dbReference type="PROSITE" id="PS50304"/>
    </source>
</evidence>
<dbReference type="EMBL" id="JAWJWF010000001">
    <property type="protein sequence ID" value="KAK6641760.1"/>
    <property type="molecule type" value="Genomic_DNA"/>
</dbReference>
<dbReference type="InterPro" id="IPR050621">
    <property type="entry name" value="Tudor_domain_containing"/>
</dbReference>